<dbReference type="OrthoDB" id="18996at2759"/>
<keyword evidence="3" id="KW-1185">Reference proteome</keyword>
<dbReference type="InterPro" id="IPR007361">
    <property type="entry name" value="DUF427"/>
</dbReference>
<dbReference type="HOGENOM" id="CLU_059611_0_0_1"/>
<dbReference type="AlphaFoldDB" id="A0A0C3S701"/>
<name>A0A0C3S701_PHLG1</name>
<evidence type="ECO:0000259" key="1">
    <source>
        <dbReference type="Pfam" id="PF04248"/>
    </source>
</evidence>
<protein>
    <recommendedName>
        <fullName evidence="1">DUF427 domain-containing protein</fullName>
    </recommendedName>
</protein>
<feature type="domain" description="DUF427" evidence="1">
    <location>
        <begin position="140"/>
        <end position="233"/>
    </location>
</feature>
<dbReference type="Proteomes" id="UP000053257">
    <property type="component" value="Unassembled WGS sequence"/>
</dbReference>
<gene>
    <name evidence="2" type="ORF">PHLGIDRAFT_196030</name>
</gene>
<reference evidence="2 3" key="1">
    <citation type="journal article" date="2014" name="PLoS Genet.">
        <title>Analysis of the Phlebiopsis gigantea genome, transcriptome and secretome provides insight into its pioneer colonization strategies of wood.</title>
        <authorList>
            <person name="Hori C."/>
            <person name="Ishida T."/>
            <person name="Igarashi K."/>
            <person name="Samejima M."/>
            <person name="Suzuki H."/>
            <person name="Master E."/>
            <person name="Ferreira P."/>
            <person name="Ruiz-Duenas F.J."/>
            <person name="Held B."/>
            <person name="Canessa P."/>
            <person name="Larrondo L.F."/>
            <person name="Schmoll M."/>
            <person name="Druzhinina I.S."/>
            <person name="Kubicek C.P."/>
            <person name="Gaskell J.A."/>
            <person name="Kersten P."/>
            <person name="St John F."/>
            <person name="Glasner J."/>
            <person name="Sabat G."/>
            <person name="Splinter BonDurant S."/>
            <person name="Syed K."/>
            <person name="Yadav J."/>
            <person name="Mgbeahuruike A.C."/>
            <person name="Kovalchuk A."/>
            <person name="Asiegbu F.O."/>
            <person name="Lackner G."/>
            <person name="Hoffmeister D."/>
            <person name="Rencoret J."/>
            <person name="Gutierrez A."/>
            <person name="Sun H."/>
            <person name="Lindquist E."/>
            <person name="Barry K."/>
            <person name="Riley R."/>
            <person name="Grigoriev I.V."/>
            <person name="Henrissat B."/>
            <person name="Kues U."/>
            <person name="Berka R.M."/>
            <person name="Martinez A.T."/>
            <person name="Covert S.F."/>
            <person name="Blanchette R.A."/>
            <person name="Cullen D."/>
        </authorList>
    </citation>
    <scope>NUCLEOTIDE SEQUENCE [LARGE SCALE GENOMIC DNA]</scope>
    <source>
        <strain evidence="2 3">11061_1 CR5-6</strain>
    </source>
</reference>
<sequence length="245" mass="28416">MSYSHGPVPLFSLPHVEDCPKRVRVLFGGEYIIDTQKAKLVWLKPYYPVYFFGENDVLAKYLSKNLDSVKEELQYETYDVIVGYHKAIGAATKHTAGELKGLVFIAHGAMDAWFEEDEQVFIHPKDPYKRVDVLLSSRNVRIVYKGQEIANTNRPRFLFETSLRRRTYIPKLDCRMDLLTPTELTTECPYKGVANYYDIRLPDGSAVENGVWWYRNPNPECIEIRGLVAFYDEKLEVYVDGELQQ</sequence>
<dbReference type="Gene3D" id="2.170.150.40">
    <property type="entry name" value="Domain of unknown function (DUF427)"/>
    <property type="match status" value="2"/>
</dbReference>
<dbReference type="Pfam" id="PF04248">
    <property type="entry name" value="NTP_transf_9"/>
    <property type="match status" value="1"/>
</dbReference>
<organism evidence="2 3">
    <name type="scientific">Phlebiopsis gigantea (strain 11061_1 CR5-6)</name>
    <name type="common">White-rot fungus</name>
    <name type="synonym">Peniophora gigantea</name>
    <dbReference type="NCBI Taxonomy" id="745531"/>
    <lineage>
        <taxon>Eukaryota</taxon>
        <taxon>Fungi</taxon>
        <taxon>Dikarya</taxon>
        <taxon>Basidiomycota</taxon>
        <taxon>Agaricomycotina</taxon>
        <taxon>Agaricomycetes</taxon>
        <taxon>Polyporales</taxon>
        <taxon>Phanerochaetaceae</taxon>
        <taxon>Phlebiopsis</taxon>
    </lineage>
</organism>
<accession>A0A0C3S701</accession>
<dbReference type="PANTHER" id="PTHR34310">
    <property type="entry name" value="DUF427 DOMAIN PROTEIN (AFU_ORTHOLOGUE AFUA_3G02220)"/>
    <property type="match status" value="1"/>
</dbReference>
<evidence type="ECO:0000313" key="2">
    <source>
        <dbReference type="EMBL" id="KIP04405.1"/>
    </source>
</evidence>
<dbReference type="InterPro" id="IPR038694">
    <property type="entry name" value="DUF427_sf"/>
</dbReference>
<dbReference type="STRING" id="745531.A0A0C3S701"/>
<dbReference type="PANTHER" id="PTHR34310:SF9">
    <property type="entry name" value="BLR5716 PROTEIN"/>
    <property type="match status" value="1"/>
</dbReference>
<proteinExistence type="predicted"/>
<dbReference type="EMBL" id="KN840576">
    <property type="protein sequence ID" value="KIP04405.1"/>
    <property type="molecule type" value="Genomic_DNA"/>
</dbReference>
<evidence type="ECO:0000313" key="3">
    <source>
        <dbReference type="Proteomes" id="UP000053257"/>
    </source>
</evidence>